<proteinExistence type="predicted"/>
<protein>
    <submittedName>
        <fullName evidence="2">Phage holin family protein</fullName>
    </submittedName>
</protein>
<keyword evidence="1" id="KW-0472">Membrane</keyword>
<name>A0ABW0BGK3_9ACTN</name>
<feature type="transmembrane region" description="Helical" evidence="1">
    <location>
        <begin position="104"/>
        <end position="127"/>
    </location>
</feature>
<evidence type="ECO:0000313" key="3">
    <source>
        <dbReference type="Proteomes" id="UP001596087"/>
    </source>
</evidence>
<feature type="transmembrane region" description="Helical" evidence="1">
    <location>
        <begin position="7"/>
        <end position="28"/>
    </location>
</feature>
<keyword evidence="3" id="KW-1185">Reference proteome</keyword>
<feature type="transmembrane region" description="Helical" evidence="1">
    <location>
        <begin position="40"/>
        <end position="57"/>
    </location>
</feature>
<dbReference type="PANTHER" id="PTHR37309">
    <property type="entry name" value="SLR0284 PROTEIN"/>
    <property type="match status" value="1"/>
</dbReference>
<sequence length="129" mass="13813">MRVLAWVVSNAIAIAVAAWLFDGIYFTGPTSGRPELTEKILPLLVVALIMGVVTAFVKPVMTILSIPFIILTLGLFLFVVNALMLLFVAWIADLVGIGFHVDGFWTAVGGAIVITVVDWVVDGVLGLDD</sequence>
<comment type="caution">
    <text evidence="2">The sequence shown here is derived from an EMBL/GenBank/DDBJ whole genome shotgun (WGS) entry which is preliminary data.</text>
</comment>
<keyword evidence="1" id="KW-0812">Transmembrane</keyword>
<dbReference type="Proteomes" id="UP001596087">
    <property type="component" value="Unassembled WGS sequence"/>
</dbReference>
<reference evidence="3" key="1">
    <citation type="journal article" date="2019" name="Int. J. Syst. Evol. Microbiol.">
        <title>The Global Catalogue of Microorganisms (GCM) 10K type strain sequencing project: providing services to taxonomists for standard genome sequencing and annotation.</title>
        <authorList>
            <consortium name="The Broad Institute Genomics Platform"/>
            <consortium name="The Broad Institute Genome Sequencing Center for Infectious Disease"/>
            <person name="Wu L."/>
            <person name="Ma J."/>
        </authorList>
    </citation>
    <scope>NUCLEOTIDE SEQUENCE [LARGE SCALE GENOMIC DNA]</scope>
    <source>
        <strain evidence="3">DFY41</strain>
    </source>
</reference>
<dbReference type="Pfam" id="PF04020">
    <property type="entry name" value="Phage_holin_4_2"/>
    <property type="match status" value="1"/>
</dbReference>
<feature type="transmembrane region" description="Helical" evidence="1">
    <location>
        <begin position="69"/>
        <end position="92"/>
    </location>
</feature>
<evidence type="ECO:0000256" key="1">
    <source>
        <dbReference type="SAM" id="Phobius"/>
    </source>
</evidence>
<dbReference type="PANTHER" id="PTHR37309:SF1">
    <property type="entry name" value="SLR0284 PROTEIN"/>
    <property type="match status" value="1"/>
</dbReference>
<keyword evidence="1" id="KW-1133">Transmembrane helix</keyword>
<accession>A0ABW0BGK3</accession>
<evidence type="ECO:0000313" key="2">
    <source>
        <dbReference type="EMBL" id="MFC5176449.1"/>
    </source>
</evidence>
<organism evidence="2 3">
    <name type="scientific">Nocardioides taihuensis</name>
    <dbReference type="NCBI Taxonomy" id="1835606"/>
    <lineage>
        <taxon>Bacteria</taxon>
        <taxon>Bacillati</taxon>
        <taxon>Actinomycetota</taxon>
        <taxon>Actinomycetes</taxon>
        <taxon>Propionibacteriales</taxon>
        <taxon>Nocardioidaceae</taxon>
        <taxon>Nocardioides</taxon>
    </lineage>
</organism>
<dbReference type="RefSeq" id="WP_378588788.1">
    <property type="nucleotide sequence ID" value="NZ_JBHSKD010000007.1"/>
</dbReference>
<gene>
    <name evidence="2" type="ORF">ACFPGP_07185</name>
</gene>
<dbReference type="InterPro" id="IPR007165">
    <property type="entry name" value="Phage_holin_4_2"/>
</dbReference>
<dbReference type="EMBL" id="JBHSKD010000007">
    <property type="protein sequence ID" value="MFC5176449.1"/>
    <property type="molecule type" value="Genomic_DNA"/>
</dbReference>